<dbReference type="RefSeq" id="WP_072580028.1">
    <property type="nucleotide sequence ID" value="NZ_CP016020.1"/>
</dbReference>
<organism evidence="4 5">
    <name type="scientific">Bacillus weihaiensis</name>
    <dbReference type="NCBI Taxonomy" id="1547283"/>
    <lineage>
        <taxon>Bacteria</taxon>
        <taxon>Bacillati</taxon>
        <taxon>Bacillota</taxon>
        <taxon>Bacilli</taxon>
        <taxon>Bacillales</taxon>
        <taxon>Bacillaceae</taxon>
        <taxon>Bacillus</taxon>
    </lineage>
</organism>
<keyword evidence="1" id="KW-0145">Chemotaxis</keyword>
<dbReference type="KEGG" id="bwh:A9C19_10990"/>
<feature type="domain" description="CheC-like protein" evidence="3">
    <location>
        <begin position="11"/>
        <end position="46"/>
    </location>
</feature>
<sequence>MDLLGRISPKHLDVLKEVGNIGAGHSATSLSKLLNKKIDMNVPDVNVVSFNDLMERLGGPDVVIASVFLRIEGEVPGSLFFVLSIEQAERFIQQLIMDDTFSFSSKTSNHELGQSAFQELGNILTGSYLSSLSDLTALSIYPSVPACTVDMFGAVISHGLIELSHVSDYAIIIDTVISEEDENHGESSVKGHFFLLPDPDSFDMLFQALGVSHDD</sequence>
<dbReference type="GO" id="GO:0016787">
    <property type="term" value="F:hydrolase activity"/>
    <property type="evidence" value="ECO:0007669"/>
    <property type="project" value="UniProtKB-KW"/>
</dbReference>
<dbReference type="Pfam" id="PF04509">
    <property type="entry name" value="CheC"/>
    <property type="match status" value="2"/>
</dbReference>
<accession>A0A1L3MSB8</accession>
<dbReference type="Gene3D" id="3.40.1550.10">
    <property type="entry name" value="CheC-like"/>
    <property type="match status" value="1"/>
</dbReference>
<dbReference type="InterPro" id="IPR007597">
    <property type="entry name" value="CheC"/>
</dbReference>
<dbReference type="SUPFAM" id="SSF103039">
    <property type="entry name" value="CheC-like"/>
    <property type="match status" value="1"/>
</dbReference>
<protein>
    <submittedName>
        <fullName evidence="4">CheY-P-specific phosphatase CheC</fullName>
    </submittedName>
</protein>
<evidence type="ECO:0000256" key="1">
    <source>
        <dbReference type="ARBA" id="ARBA00022500"/>
    </source>
</evidence>
<dbReference type="STRING" id="1547283.A9C19_10990"/>
<evidence type="ECO:0000259" key="3">
    <source>
        <dbReference type="Pfam" id="PF04509"/>
    </source>
</evidence>
<reference evidence="4 5" key="1">
    <citation type="journal article" date="2016" name="Sci. Rep.">
        <title>Complete genome sequence and transcriptomic analysis of a novel marine strain Bacillus weihaiensis reveals the mechanism of brown algae degradation.</title>
        <authorList>
            <person name="Zhu Y."/>
            <person name="Chen P."/>
            <person name="Bao Y."/>
            <person name="Men Y."/>
            <person name="Zeng Y."/>
            <person name="Yang J."/>
            <person name="Sun J."/>
            <person name="Sun Y."/>
        </authorList>
    </citation>
    <scope>NUCLEOTIDE SEQUENCE [LARGE SCALE GENOMIC DNA]</scope>
    <source>
        <strain evidence="4 5">Alg07</strain>
    </source>
</reference>
<dbReference type="GO" id="GO:0006935">
    <property type="term" value="P:chemotaxis"/>
    <property type="evidence" value="ECO:0007669"/>
    <property type="project" value="UniProtKB-KW"/>
</dbReference>
<dbReference type="AlphaFoldDB" id="A0A1L3MSB8"/>
<dbReference type="InterPro" id="IPR028976">
    <property type="entry name" value="CheC-like_sf"/>
</dbReference>
<dbReference type="Proteomes" id="UP000181936">
    <property type="component" value="Chromosome"/>
</dbReference>
<dbReference type="PANTHER" id="PTHR43693">
    <property type="entry name" value="PROTEIN PHOSPHATASE CHEZ"/>
    <property type="match status" value="1"/>
</dbReference>
<name>A0A1L3MSB8_9BACI</name>
<evidence type="ECO:0000313" key="5">
    <source>
        <dbReference type="Proteomes" id="UP000181936"/>
    </source>
</evidence>
<evidence type="ECO:0000313" key="4">
    <source>
        <dbReference type="EMBL" id="APH05236.1"/>
    </source>
</evidence>
<dbReference type="CDD" id="cd17909">
    <property type="entry name" value="CheC_ClassI"/>
    <property type="match status" value="1"/>
</dbReference>
<dbReference type="InterPro" id="IPR050992">
    <property type="entry name" value="CheZ_family_phosphatases"/>
</dbReference>
<feature type="domain" description="CheC-like protein" evidence="3">
    <location>
        <begin position="113"/>
        <end position="146"/>
    </location>
</feature>
<keyword evidence="2" id="KW-0378">Hydrolase</keyword>
<dbReference type="PANTHER" id="PTHR43693:SF1">
    <property type="entry name" value="PROTEIN PHOSPHATASE CHEZ"/>
    <property type="match status" value="1"/>
</dbReference>
<evidence type="ECO:0000256" key="2">
    <source>
        <dbReference type="ARBA" id="ARBA00022801"/>
    </source>
</evidence>
<gene>
    <name evidence="4" type="ORF">A9C19_10990</name>
</gene>
<dbReference type="OrthoDB" id="9812187at2"/>
<proteinExistence type="predicted"/>
<keyword evidence="5" id="KW-1185">Reference proteome</keyword>
<dbReference type="EMBL" id="CP016020">
    <property type="protein sequence ID" value="APH05236.1"/>
    <property type="molecule type" value="Genomic_DNA"/>
</dbReference>